<evidence type="ECO:0000313" key="4">
    <source>
        <dbReference type="EMBL" id="URE20264.1"/>
    </source>
</evidence>
<dbReference type="OrthoDB" id="2019824at2759"/>
<feature type="domain" description="ACT" evidence="3">
    <location>
        <begin position="128"/>
        <end position="205"/>
    </location>
</feature>
<reference evidence="4" key="1">
    <citation type="submission" date="2022-05" db="EMBL/GenBank/DDBJ databases">
        <title>The Musa troglodytarum L. genome provides insights into the mechanism of non-climacteric behaviour and enrichment of carotenoids.</title>
        <authorList>
            <person name="Wang J."/>
        </authorList>
    </citation>
    <scope>NUCLEOTIDE SEQUENCE</scope>
    <source>
        <tissue evidence="4">Leaf</tissue>
    </source>
</reference>
<gene>
    <name evidence="4" type="ORF">MUK42_32527</name>
</gene>
<dbReference type="GO" id="GO:0016597">
    <property type="term" value="F:amino acid binding"/>
    <property type="evidence" value="ECO:0007669"/>
    <property type="project" value="UniProtKB-UniRule"/>
</dbReference>
<keyword evidence="1 2" id="KW-0677">Repeat</keyword>
<proteinExistence type="predicted"/>
<name>A0A9E7GR35_9LILI</name>
<evidence type="ECO:0000256" key="1">
    <source>
        <dbReference type="ARBA" id="ARBA00022737"/>
    </source>
</evidence>
<dbReference type="Pfam" id="PF24931">
    <property type="entry name" value="ACT_ACR9_3rd"/>
    <property type="match status" value="1"/>
</dbReference>
<protein>
    <recommendedName>
        <fullName evidence="2">ACT domain-containing protein ACR</fullName>
    </recommendedName>
    <alternativeName>
        <fullName evidence="2">Protein ACT DOMAIN REPEATS</fullName>
    </alternativeName>
</protein>
<dbReference type="SUPFAM" id="SSF55021">
    <property type="entry name" value="ACT-like"/>
    <property type="match status" value="1"/>
</dbReference>
<dbReference type="PANTHER" id="PTHR31096:SF23">
    <property type="entry name" value="ACT DOMAIN-CONTAINING PROTEIN ACR10"/>
    <property type="match status" value="1"/>
</dbReference>
<evidence type="ECO:0000313" key="5">
    <source>
        <dbReference type="Proteomes" id="UP001055439"/>
    </source>
</evidence>
<organism evidence="4 5">
    <name type="scientific">Musa troglodytarum</name>
    <name type="common">fe'i banana</name>
    <dbReference type="NCBI Taxonomy" id="320322"/>
    <lineage>
        <taxon>Eukaryota</taxon>
        <taxon>Viridiplantae</taxon>
        <taxon>Streptophyta</taxon>
        <taxon>Embryophyta</taxon>
        <taxon>Tracheophyta</taxon>
        <taxon>Spermatophyta</taxon>
        <taxon>Magnoliopsida</taxon>
        <taxon>Liliopsida</taxon>
        <taxon>Zingiberales</taxon>
        <taxon>Musaceae</taxon>
        <taxon>Musa</taxon>
    </lineage>
</organism>
<dbReference type="InterPro" id="IPR040217">
    <property type="entry name" value="ACR1-12"/>
</dbReference>
<dbReference type="AlphaFoldDB" id="A0A9E7GR35"/>
<dbReference type="InterPro" id="IPR045865">
    <property type="entry name" value="ACT-like_dom_sf"/>
</dbReference>
<comment type="function">
    <text evidence="2">Binds amino acids.</text>
</comment>
<dbReference type="Pfam" id="PF24914">
    <property type="entry name" value="ACR10_N"/>
    <property type="match status" value="1"/>
</dbReference>
<accession>A0A9E7GR35</accession>
<sequence length="385" mass="42929">MGIPSDDVVIIRPPERPGEPSLITISCPDKTGLGCDLCRVILLFGLNIVREVNPVPLFAPFCPVDTDGKWCYVLLWVVERGRKATRWALLKKRLIAACPPASSPLGIDSYYFNRRQETATEQNPQVFLFMFSCYDRMGLLHDVTEVLCELELTIRRVKVSTTPDGRVVDLFLVTDTRIHLATCKTLIPGANPAEGFEISIDGDLRSFSIQRTGRTGVHSTESCLGDSMCSCDIELASAELAECLQASSSLPPSVTEEMITLEFQEEPSSSLPRSSVSVDNSLSHAHSLIQIQCHDHKGLLYDIMRTLKDYNIQAEIGRHVVGDREWEVYRVHLGDDHELCESRDKIVEAVTKMGIPMPLNKTLILYPRNVTSENPVFFLGTHAGR</sequence>
<keyword evidence="5" id="KW-1185">Reference proteome</keyword>
<dbReference type="Proteomes" id="UP001055439">
    <property type="component" value="Chromosome 7"/>
</dbReference>
<evidence type="ECO:0000259" key="3">
    <source>
        <dbReference type="PROSITE" id="PS51671"/>
    </source>
</evidence>
<dbReference type="InterPro" id="IPR002912">
    <property type="entry name" value="ACT_dom"/>
</dbReference>
<dbReference type="EMBL" id="CP097509">
    <property type="protein sequence ID" value="URE20264.1"/>
    <property type="molecule type" value="Genomic_DNA"/>
</dbReference>
<dbReference type="PANTHER" id="PTHR31096">
    <property type="entry name" value="ACT DOMAIN-CONTAINING PROTEIN ACR4-RELATED"/>
    <property type="match status" value="1"/>
</dbReference>
<evidence type="ECO:0000256" key="2">
    <source>
        <dbReference type="RuleBase" id="RU369043"/>
    </source>
</evidence>
<dbReference type="InterPro" id="IPR056816">
    <property type="entry name" value="ACR2/9/10_N"/>
</dbReference>
<dbReference type="PROSITE" id="PS51671">
    <property type="entry name" value="ACT"/>
    <property type="match status" value="1"/>
</dbReference>